<evidence type="ECO:0000256" key="1">
    <source>
        <dbReference type="ARBA" id="ARBA00023125"/>
    </source>
</evidence>
<accession>A0ABW4SHW3</accession>
<dbReference type="Pfam" id="PF13411">
    <property type="entry name" value="MerR_1"/>
    <property type="match status" value="1"/>
</dbReference>
<dbReference type="RefSeq" id="WP_381538915.1">
    <property type="nucleotide sequence ID" value="NZ_JBHUGI010000032.1"/>
</dbReference>
<dbReference type="Proteomes" id="UP001597218">
    <property type="component" value="Unassembled WGS sequence"/>
</dbReference>
<dbReference type="PANTHER" id="PTHR30204:SF85">
    <property type="entry name" value="MULTIDRUG-EFFLUX TRANSPORTER 2 REGULATOR"/>
    <property type="match status" value="1"/>
</dbReference>
<dbReference type="PANTHER" id="PTHR30204">
    <property type="entry name" value="REDOX-CYCLING DRUG-SENSING TRANSCRIPTIONAL ACTIVATOR SOXR"/>
    <property type="match status" value="1"/>
</dbReference>
<organism evidence="3 4">
    <name type="scientific">Sporosarcina siberiensis</name>
    <dbReference type="NCBI Taxonomy" id="1365606"/>
    <lineage>
        <taxon>Bacteria</taxon>
        <taxon>Bacillati</taxon>
        <taxon>Bacillota</taxon>
        <taxon>Bacilli</taxon>
        <taxon>Bacillales</taxon>
        <taxon>Caryophanaceae</taxon>
        <taxon>Sporosarcina</taxon>
    </lineage>
</organism>
<dbReference type="InterPro" id="IPR047057">
    <property type="entry name" value="MerR_fam"/>
</dbReference>
<evidence type="ECO:0000313" key="3">
    <source>
        <dbReference type="EMBL" id="MFD1929090.1"/>
    </source>
</evidence>
<dbReference type="SMART" id="SM00422">
    <property type="entry name" value="HTH_MERR"/>
    <property type="match status" value="1"/>
</dbReference>
<dbReference type="PROSITE" id="PS50937">
    <property type="entry name" value="HTH_MERR_2"/>
    <property type="match status" value="1"/>
</dbReference>
<dbReference type="Gene3D" id="1.10.1660.10">
    <property type="match status" value="1"/>
</dbReference>
<sequence>MSENFHKYFTVGEFAKLCNVKKQTLFHYDDIDLLSPEIKNEKGYRYYSYHQFDVFSVIQLLKEVDMPLKEIKLFLKNKTPIDLIELLKNKTQEIDVKINNLQSIQKIIQTKIELTERALVIDYSTITLQEQAEERLFLSSSILDCSDKGFLNSVSTFIECIKEEGLDIGYPIGAVISKDQVEQGDYENYTYLYTRLEELAPQIACYVNPQGLYVVAYHKGSEELIHQTFKKMLEFTVKNHLNLTNYTYEEYLLDEISVSGSDHYVTEIRMQVERK</sequence>
<dbReference type="Pfam" id="PF06445">
    <property type="entry name" value="GyrI-like"/>
    <property type="match status" value="1"/>
</dbReference>
<name>A0ABW4SHW3_9BACL</name>
<dbReference type="CDD" id="cd04782">
    <property type="entry name" value="HTH_BltR"/>
    <property type="match status" value="1"/>
</dbReference>
<dbReference type="InterPro" id="IPR011256">
    <property type="entry name" value="Reg_factor_effector_dom_sf"/>
</dbReference>
<dbReference type="InterPro" id="IPR029442">
    <property type="entry name" value="GyrI-like"/>
</dbReference>
<gene>
    <name evidence="3" type="ORF">ACFSFY_13690</name>
</gene>
<dbReference type="SUPFAM" id="SSF46955">
    <property type="entry name" value="Putative DNA-binding domain"/>
    <property type="match status" value="1"/>
</dbReference>
<dbReference type="Gene3D" id="3.20.80.10">
    <property type="entry name" value="Regulatory factor, effector binding domain"/>
    <property type="match status" value="1"/>
</dbReference>
<feature type="domain" description="HTH merR-type" evidence="2">
    <location>
        <begin position="8"/>
        <end position="77"/>
    </location>
</feature>
<protein>
    <submittedName>
        <fullName evidence="3">MerR family transcriptional regulator</fullName>
    </submittedName>
</protein>
<keyword evidence="1" id="KW-0238">DNA-binding</keyword>
<dbReference type="PROSITE" id="PS00552">
    <property type="entry name" value="HTH_MERR_1"/>
    <property type="match status" value="1"/>
</dbReference>
<comment type="caution">
    <text evidence="3">The sequence shown here is derived from an EMBL/GenBank/DDBJ whole genome shotgun (WGS) entry which is preliminary data.</text>
</comment>
<evidence type="ECO:0000313" key="4">
    <source>
        <dbReference type="Proteomes" id="UP001597218"/>
    </source>
</evidence>
<dbReference type="SUPFAM" id="SSF55136">
    <property type="entry name" value="Probable bacterial effector-binding domain"/>
    <property type="match status" value="1"/>
</dbReference>
<keyword evidence="4" id="KW-1185">Reference proteome</keyword>
<dbReference type="InterPro" id="IPR000551">
    <property type="entry name" value="MerR-type_HTH_dom"/>
</dbReference>
<proteinExistence type="predicted"/>
<dbReference type="InterPro" id="IPR009061">
    <property type="entry name" value="DNA-bd_dom_put_sf"/>
</dbReference>
<evidence type="ECO:0000259" key="2">
    <source>
        <dbReference type="PROSITE" id="PS50937"/>
    </source>
</evidence>
<reference evidence="4" key="1">
    <citation type="journal article" date="2019" name="Int. J. Syst. Evol. Microbiol.">
        <title>The Global Catalogue of Microorganisms (GCM) 10K type strain sequencing project: providing services to taxonomists for standard genome sequencing and annotation.</title>
        <authorList>
            <consortium name="The Broad Institute Genomics Platform"/>
            <consortium name="The Broad Institute Genome Sequencing Center for Infectious Disease"/>
            <person name="Wu L."/>
            <person name="Ma J."/>
        </authorList>
    </citation>
    <scope>NUCLEOTIDE SEQUENCE [LARGE SCALE GENOMIC DNA]</scope>
    <source>
        <strain evidence="4">CGMCC 4.7177</strain>
    </source>
</reference>
<dbReference type="EMBL" id="JBHUGI010000032">
    <property type="protein sequence ID" value="MFD1929090.1"/>
    <property type="molecule type" value="Genomic_DNA"/>
</dbReference>